<dbReference type="EMBL" id="CP010311">
    <property type="protein sequence ID" value="AJF05322.1"/>
    <property type="molecule type" value="Genomic_DNA"/>
</dbReference>
<dbReference type="NCBIfam" id="NF045727">
    <property type="entry name" value="GSU3529_fam"/>
    <property type="match status" value="1"/>
</dbReference>
<gene>
    <name evidence="1" type="ORF">GSUB_00245</name>
</gene>
<reference evidence="1 2" key="1">
    <citation type="journal article" date="2015" name="Genome Announc.">
        <title>Genomes of Geoalkalibacter ferrihydriticus Z-0531T and Geoalkalibacter subterraneus Red1T, Two Haloalkaliphilic Metal-Reducing Deltaproteobacteria.</title>
        <authorList>
            <person name="Badalamenti J.P."/>
            <person name="Krajmalnik-Brown R."/>
            <person name="Torres C.I."/>
            <person name="Bond D.R."/>
        </authorList>
    </citation>
    <scope>NUCLEOTIDE SEQUENCE [LARGE SCALE GENOMIC DNA]</scope>
    <source>
        <strain evidence="1 2">Red1</strain>
    </source>
</reference>
<keyword evidence="2" id="KW-1185">Reference proteome</keyword>
<protein>
    <submittedName>
        <fullName evidence="1">Uncharacterized protein</fullName>
    </submittedName>
</protein>
<evidence type="ECO:0000313" key="1">
    <source>
        <dbReference type="EMBL" id="AJF05322.1"/>
    </source>
</evidence>
<dbReference type="HOGENOM" id="CLU_191331_0_0_7"/>
<dbReference type="OrthoDB" id="5402407at2"/>
<dbReference type="STRING" id="483547.GSUB_00245"/>
<dbReference type="AlphaFoldDB" id="A0A0B5FAX8"/>
<dbReference type="RefSeq" id="WP_040198573.1">
    <property type="nucleotide sequence ID" value="NZ_CP010311.1"/>
</dbReference>
<evidence type="ECO:0000313" key="2">
    <source>
        <dbReference type="Proteomes" id="UP000035036"/>
    </source>
</evidence>
<sequence>MTVFDRLSDALEKAQAEQDLPDFIAKEISTVLQRRKDFAGRENELEELAEQISLYDTYGQTGYLGMGVNHVILQKTLDRLLKQP</sequence>
<proteinExistence type="predicted"/>
<dbReference type="KEGG" id="gsb:GSUB_00245"/>
<organism evidence="1 2">
    <name type="scientific">Geoalkalibacter subterraneus</name>
    <dbReference type="NCBI Taxonomy" id="483547"/>
    <lineage>
        <taxon>Bacteria</taxon>
        <taxon>Pseudomonadati</taxon>
        <taxon>Thermodesulfobacteriota</taxon>
        <taxon>Desulfuromonadia</taxon>
        <taxon>Desulfuromonadales</taxon>
        <taxon>Geoalkalibacteraceae</taxon>
        <taxon>Geoalkalibacter</taxon>
    </lineage>
</organism>
<dbReference type="Proteomes" id="UP000035036">
    <property type="component" value="Chromosome"/>
</dbReference>
<accession>A0A0B5FAX8</accession>
<name>A0A0B5FAX8_9BACT</name>